<accession>A0A5C3QT65</accession>
<dbReference type="PANTHER" id="PTHR33938">
    <property type="entry name" value="FERULOYL ESTERASE B-RELATED"/>
    <property type="match status" value="1"/>
</dbReference>
<dbReference type="InterPro" id="IPR029058">
    <property type="entry name" value="AB_hydrolase_fold"/>
</dbReference>
<dbReference type="EMBL" id="ML178817">
    <property type="protein sequence ID" value="TFL05183.1"/>
    <property type="molecule type" value="Genomic_DNA"/>
</dbReference>
<keyword evidence="6 10" id="KW-0378">Hydrolase</keyword>
<evidence type="ECO:0000256" key="7">
    <source>
        <dbReference type="ARBA" id="ARBA00022837"/>
    </source>
</evidence>
<evidence type="ECO:0000256" key="1">
    <source>
        <dbReference type="ARBA" id="ARBA00006249"/>
    </source>
</evidence>
<comment type="similarity">
    <text evidence="1 10">Belongs to the tannase family.</text>
</comment>
<evidence type="ECO:0000256" key="3">
    <source>
        <dbReference type="ARBA" id="ARBA00022651"/>
    </source>
</evidence>
<dbReference type="SUPFAM" id="SSF53474">
    <property type="entry name" value="alpha/beta-Hydrolases"/>
    <property type="match status" value="1"/>
</dbReference>
<keyword evidence="4" id="KW-0479">Metal-binding</keyword>
<reference evidence="11 12" key="1">
    <citation type="journal article" date="2019" name="Nat. Ecol. Evol.">
        <title>Megaphylogeny resolves global patterns of mushroom evolution.</title>
        <authorList>
            <person name="Varga T."/>
            <person name="Krizsan K."/>
            <person name="Foldi C."/>
            <person name="Dima B."/>
            <person name="Sanchez-Garcia M."/>
            <person name="Sanchez-Ramirez S."/>
            <person name="Szollosi G.J."/>
            <person name="Szarkandi J.G."/>
            <person name="Papp V."/>
            <person name="Albert L."/>
            <person name="Andreopoulos W."/>
            <person name="Angelini C."/>
            <person name="Antonin V."/>
            <person name="Barry K.W."/>
            <person name="Bougher N.L."/>
            <person name="Buchanan P."/>
            <person name="Buyck B."/>
            <person name="Bense V."/>
            <person name="Catcheside P."/>
            <person name="Chovatia M."/>
            <person name="Cooper J."/>
            <person name="Damon W."/>
            <person name="Desjardin D."/>
            <person name="Finy P."/>
            <person name="Geml J."/>
            <person name="Haridas S."/>
            <person name="Hughes K."/>
            <person name="Justo A."/>
            <person name="Karasinski D."/>
            <person name="Kautmanova I."/>
            <person name="Kiss B."/>
            <person name="Kocsube S."/>
            <person name="Kotiranta H."/>
            <person name="LaButti K.M."/>
            <person name="Lechner B.E."/>
            <person name="Liimatainen K."/>
            <person name="Lipzen A."/>
            <person name="Lukacs Z."/>
            <person name="Mihaltcheva S."/>
            <person name="Morgado L.N."/>
            <person name="Niskanen T."/>
            <person name="Noordeloos M.E."/>
            <person name="Ohm R.A."/>
            <person name="Ortiz-Santana B."/>
            <person name="Ovrebo C."/>
            <person name="Racz N."/>
            <person name="Riley R."/>
            <person name="Savchenko A."/>
            <person name="Shiryaev A."/>
            <person name="Soop K."/>
            <person name="Spirin V."/>
            <person name="Szebenyi C."/>
            <person name="Tomsovsky M."/>
            <person name="Tulloss R.E."/>
            <person name="Uehling J."/>
            <person name="Grigoriev I.V."/>
            <person name="Vagvolgyi C."/>
            <person name="Papp T."/>
            <person name="Martin F.M."/>
            <person name="Miettinen O."/>
            <person name="Hibbett D.S."/>
            <person name="Nagy L.G."/>
        </authorList>
    </citation>
    <scope>NUCLEOTIDE SEQUENCE [LARGE SCALE GENOMIC DNA]</scope>
    <source>
        <strain evidence="11 12">CBS 309.79</strain>
    </source>
</reference>
<gene>
    <name evidence="11" type="ORF">BDV98DRAFT_648240</name>
</gene>
<proteinExistence type="inferred from homology"/>
<dbReference type="InterPro" id="IPR011118">
    <property type="entry name" value="Tannase/feruloyl_esterase"/>
</dbReference>
<evidence type="ECO:0000256" key="2">
    <source>
        <dbReference type="ARBA" id="ARBA00022487"/>
    </source>
</evidence>
<keyword evidence="3" id="KW-0119">Carbohydrate metabolism</keyword>
<keyword evidence="7" id="KW-0106">Calcium</keyword>
<sequence length="439" mass="47475">MLGREEEGGWRAAVPPIQASTSICRVQFIVRTSDTSQVRAEAWLPSSNDWNARFLATGNGGLGGCFGYETMDYGTSLNFAVVGSDNGHDGSGGSSFYKHPEVLKYFAARCIHTIAVVGKQLDFDGIVAGAPATNWNHMISWFGMLYAFIGGPGNKSLSLISTPLWGIIRAEIFRQCDALDGVEDGVLDDPDACDFEPDVLACSTVVEGGQPGETCLNDPQLDAVRKIYAPLLDADGDLIYPRYSPGANPPAAAGMFSGNIVSYTNDWFRYVVYEDPSYDFPNFGLKDVEAADALNPFNISTFSGDFTAFNARGGKFLTYHGTHDELISYTNAKRSYDLAVSFIGEKELDSFYRLFVVPGMDHCSGGPGTCRFGQGGSSTTAPPPTKEDAQHNILLALVDWVEKGVAPDELVGTDEKGAERVLCRYPGRSVWDGVGWGCR</sequence>
<comment type="catalytic activity">
    <reaction evidence="9">
        <text>feruloyl-polysaccharide + H2O = ferulate + polysaccharide.</text>
        <dbReference type="EC" id="3.1.1.73"/>
    </reaction>
</comment>
<dbReference type="STRING" id="1884261.A0A5C3QT65"/>
<evidence type="ECO:0000313" key="11">
    <source>
        <dbReference type="EMBL" id="TFL05183.1"/>
    </source>
</evidence>
<organism evidence="11 12">
    <name type="scientific">Pterulicium gracile</name>
    <dbReference type="NCBI Taxonomy" id="1884261"/>
    <lineage>
        <taxon>Eukaryota</taxon>
        <taxon>Fungi</taxon>
        <taxon>Dikarya</taxon>
        <taxon>Basidiomycota</taxon>
        <taxon>Agaricomycotina</taxon>
        <taxon>Agaricomycetes</taxon>
        <taxon>Agaricomycetidae</taxon>
        <taxon>Agaricales</taxon>
        <taxon>Pleurotineae</taxon>
        <taxon>Pterulaceae</taxon>
        <taxon>Pterulicium</taxon>
    </lineage>
</organism>
<name>A0A5C3QT65_9AGAR</name>
<dbReference type="GO" id="GO:0046872">
    <property type="term" value="F:metal ion binding"/>
    <property type="evidence" value="ECO:0007669"/>
    <property type="project" value="UniProtKB-KW"/>
</dbReference>
<keyword evidence="3" id="KW-0858">Xylan degradation</keyword>
<keyword evidence="3" id="KW-0624">Polysaccharide degradation</keyword>
<evidence type="ECO:0000256" key="10">
    <source>
        <dbReference type="RuleBase" id="RU361238"/>
    </source>
</evidence>
<dbReference type="OrthoDB" id="3039123at2759"/>
<keyword evidence="12" id="KW-1185">Reference proteome</keyword>
<dbReference type="Pfam" id="PF07519">
    <property type="entry name" value="Tannase"/>
    <property type="match status" value="2"/>
</dbReference>
<dbReference type="GO" id="GO:0030600">
    <property type="term" value="F:feruloyl esterase activity"/>
    <property type="evidence" value="ECO:0007669"/>
    <property type="project" value="UniProtKB-EC"/>
</dbReference>
<keyword evidence="2" id="KW-0719">Serine esterase</keyword>
<dbReference type="AlphaFoldDB" id="A0A5C3QT65"/>
<evidence type="ECO:0000313" key="12">
    <source>
        <dbReference type="Proteomes" id="UP000305067"/>
    </source>
</evidence>
<dbReference type="GO" id="GO:0045493">
    <property type="term" value="P:xylan catabolic process"/>
    <property type="evidence" value="ECO:0007669"/>
    <property type="project" value="UniProtKB-KW"/>
</dbReference>
<dbReference type="Proteomes" id="UP000305067">
    <property type="component" value="Unassembled WGS sequence"/>
</dbReference>
<keyword evidence="5" id="KW-0732">Signal</keyword>
<evidence type="ECO:0000256" key="9">
    <source>
        <dbReference type="ARBA" id="ARBA00034075"/>
    </source>
</evidence>
<dbReference type="EC" id="3.1.1.-" evidence="10"/>
<keyword evidence="8" id="KW-1015">Disulfide bond</keyword>
<evidence type="ECO:0000256" key="8">
    <source>
        <dbReference type="ARBA" id="ARBA00023157"/>
    </source>
</evidence>
<dbReference type="PANTHER" id="PTHR33938:SF15">
    <property type="entry name" value="FERULOYL ESTERASE B-RELATED"/>
    <property type="match status" value="1"/>
</dbReference>
<evidence type="ECO:0000256" key="5">
    <source>
        <dbReference type="ARBA" id="ARBA00022729"/>
    </source>
</evidence>
<evidence type="ECO:0000256" key="6">
    <source>
        <dbReference type="ARBA" id="ARBA00022801"/>
    </source>
</evidence>
<protein>
    <recommendedName>
        <fullName evidence="10">Carboxylic ester hydrolase</fullName>
        <ecNumber evidence="10">3.1.1.-</ecNumber>
    </recommendedName>
</protein>
<evidence type="ECO:0000256" key="4">
    <source>
        <dbReference type="ARBA" id="ARBA00022723"/>
    </source>
</evidence>